<feature type="region of interest" description="Disordered" evidence="1">
    <location>
        <begin position="859"/>
        <end position="882"/>
    </location>
</feature>
<dbReference type="PROSITE" id="PS51159">
    <property type="entry name" value="CBM21"/>
    <property type="match status" value="1"/>
</dbReference>
<dbReference type="PANTHER" id="PTHR12307">
    <property type="entry name" value="PROTEIN PHOSPHATASE 1 REGULATORY SUBUNIT"/>
    <property type="match status" value="1"/>
</dbReference>
<dbReference type="AlphaFoldDB" id="A0A7K8RK99"/>
<dbReference type="GO" id="GO:2001069">
    <property type="term" value="F:glycogen binding"/>
    <property type="evidence" value="ECO:0007669"/>
    <property type="project" value="TreeGrafter"/>
</dbReference>
<keyword evidence="2" id="KW-0812">Transmembrane</keyword>
<name>A0A7K8RK99_9PASS</name>
<proteinExistence type="predicted"/>
<feature type="non-terminal residue" evidence="4">
    <location>
        <position position="1"/>
    </location>
</feature>
<dbReference type="InterPro" id="IPR050782">
    <property type="entry name" value="PP1_regulatory_subunit_3"/>
</dbReference>
<sequence length="1082" mass="121416">MESFEGPRQVNRANLLRVPTGNDCTSDDEDVNIDIKLRFSPCPRRRNSSASEEEEADTSTNISRKVSFADAFGFDLVSVKEFDIWEFPNTGQENYVEDEVFPQDEYFFSQQFTLPASQEELLQKVREQKVALESVVLLPGITCMNGIIRVLNVSFEKQVYVRMTLNNWLTYYDILAEFMPNSCGSETDQFCFKISLVPPFQKDGVKVEFCIRYETSVGTFWANNDDKNYTLICHKKETVPKVDNKSQKDTTDRSLKGCLKTTQSRKEEILATSDGGTWNNSRTSDTNIPEIVYSQAEDKDKKLAKENIKDKNAEYNQGDHKDDEKELELLLNQHFTGARGTSSRDERNLYTTEPINFPSETERLVKKLTCIERSNDLHPMPIGSSSENTSHAIGEELKDKAKYSVKDYNNQLPGKEDAAGTSEGVCETRPETISPEHDESTQLNAHIARTLDGNANPALEHRAPQMSHQTLDSLSSDADKNEEKIKMIESKVQVHLKEDLYAGTFAHAGVSTDSTQKKGVGEMSERNTDLGKQKKVIEVADLTSIGEEEASKPFKAYRKHNAKALNPAPLPAENKQAPRATRVDERQPEDTQEHRGFRRLKDRETDNTNKGRPIGRESGANVAEQRWQETGSEVWWRVRGSMEPQTVTSTKELFTCQEAESCEKSSVSEQGITEKAEAGTAYIIKTTSESAPEKMPGSEKAVIAKLPRETALSDRPTEEKETAFDTHEGRNDGSHYALCQLNTVGVLYDTEFEKESGFGIYNACIHETLQGETKSVCSSREKCATAQADNILPVGEAVKASAMGRKDLEEVSYSEVPKSPLSTQKHLYHEKAEELYREERHGDTLSCFCSKAETKMPPSGTNTVPSYRYKSSSAPSSEGPTVEEGMEHLYRHFESNVIDKVAAESGYNLSLTNEITSLNKSFSPEVEKGEVPSASDSAISGEGRGRNTGQFFHQAGLQQEKSWRPEVLISKSTKENGGTDSPADHLITGGKTLNWLDDSQKESQHASDSADISNQKSEGFKLPSESPGLKHIAFKIFYFFLFLLFAATLYHYDLMVCLALYLFSLYWLYHEGRRNKESIKKE</sequence>
<feature type="compositionally biased region" description="Basic and acidic residues" evidence="1">
    <location>
        <begin position="581"/>
        <end position="609"/>
    </location>
</feature>
<dbReference type="Gene3D" id="2.60.40.2440">
    <property type="entry name" value="Carbohydrate binding type-21 domain"/>
    <property type="match status" value="1"/>
</dbReference>
<dbReference type="InterPro" id="IPR005036">
    <property type="entry name" value="CBM21_dom"/>
</dbReference>
<feature type="domain" description="CBM21" evidence="3">
    <location>
        <begin position="124"/>
        <end position="232"/>
    </location>
</feature>
<evidence type="ECO:0000313" key="5">
    <source>
        <dbReference type="Proteomes" id="UP000574210"/>
    </source>
</evidence>
<comment type="caution">
    <text evidence="4">The sequence shown here is derived from an EMBL/GenBank/DDBJ whole genome shotgun (WGS) entry which is preliminary data.</text>
</comment>
<keyword evidence="2" id="KW-0472">Membrane</keyword>
<dbReference type="InterPro" id="IPR038175">
    <property type="entry name" value="CBM21_dom_sf"/>
</dbReference>
<dbReference type="GO" id="GO:0005979">
    <property type="term" value="P:regulation of glycogen biosynthetic process"/>
    <property type="evidence" value="ECO:0007669"/>
    <property type="project" value="TreeGrafter"/>
</dbReference>
<dbReference type="EMBL" id="VWYZ01000042">
    <property type="protein sequence ID" value="NXF17382.1"/>
    <property type="molecule type" value="Genomic_DNA"/>
</dbReference>
<feature type="non-terminal residue" evidence="4">
    <location>
        <position position="1082"/>
    </location>
</feature>
<feature type="region of interest" description="Disordered" evidence="1">
    <location>
        <begin position="923"/>
        <end position="947"/>
    </location>
</feature>
<keyword evidence="5" id="KW-1185">Reference proteome</keyword>
<organism evidence="4 5">
    <name type="scientific">Rhodinocichla rosea</name>
    <dbReference type="NCBI Taxonomy" id="58203"/>
    <lineage>
        <taxon>Eukaryota</taxon>
        <taxon>Metazoa</taxon>
        <taxon>Chordata</taxon>
        <taxon>Craniata</taxon>
        <taxon>Vertebrata</taxon>
        <taxon>Euteleostomi</taxon>
        <taxon>Archelosauria</taxon>
        <taxon>Archosauria</taxon>
        <taxon>Dinosauria</taxon>
        <taxon>Saurischia</taxon>
        <taxon>Theropoda</taxon>
        <taxon>Coelurosauria</taxon>
        <taxon>Aves</taxon>
        <taxon>Neognathae</taxon>
        <taxon>Neoaves</taxon>
        <taxon>Telluraves</taxon>
        <taxon>Australaves</taxon>
        <taxon>Passeriformes</taxon>
        <taxon>Thraupidae</taxon>
        <taxon>Rhodinocichla</taxon>
    </lineage>
</organism>
<dbReference type="PANTHER" id="PTHR12307:SF2">
    <property type="entry name" value="PROTEIN PHOSPHATASE 1 REGULATORY SUBUNIT 3A"/>
    <property type="match status" value="1"/>
</dbReference>
<protein>
    <submittedName>
        <fullName evidence="4">PPR3A phosphatase</fullName>
    </submittedName>
</protein>
<gene>
    <name evidence="4" type="primary">Ppp1r3a</name>
    <name evidence="4" type="ORF">RHOROS_R08293</name>
</gene>
<reference evidence="4 5" key="1">
    <citation type="submission" date="2019-09" db="EMBL/GenBank/DDBJ databases">
        <title>Bird 10,000 Genomes (B10K) Project - Family phase.</title>
        <authorList>
            <person name="Zhang G."/>
        </authorList>
    </citation>
    <scope>NUCLEOTIDE SEQUENCE [LARGE SCALE GENOMIC DNA]</scope>
    <source>
        <strain evidence="4">B10K-CU-031-12</strain>
        <tissue evidence="4">Muscle</tissue>
    </source>
</reference>
<feature type="region of interest" description="Disordered" evidence="1">
    <location>
        <begin position="564"/>
        <end position="626"/>
    </location>
</feature>
<dbReference type="Pfam" id="PF03370">
    <property type="entry name" value="CBM_21"/>
    <property type="match status" value="1"/>
</dbReference>
<evidence type="ECO:0000313" key="4">
    <source>
        <dbReference type="EMBL" id="NXF17382.1"/>
    </source>
</evidence>
<feature type="compositionally biased region" description="Low complexity" evidence="1">
    <location>
        <begin position="865"/>
        <end position="877"/>
    </location>
</feature>
<dbReference type="GO" id="GO:0008157">
    <property type="term" value="F:protein phosphatase 1 binding"/>
    <property type="evidence" value="ECO:0007669"/>
    <property type="project" value="TreeGrafter"/>
</dbReference>
<evidence type="ECO:0000256" key="2">
    <source>
        <dbReference type="SAM" id="Phobius"/>
    </source>
</evidence>
<feature type="region of interest" description="Disordered" evidence="1">
    <location>
        <begin position="412"/>
        <end position="440"/>
    </location>
</feature>
<dbReference type="GO" id="GO:0000164">
    <property type="term" value="C:protein phosphatase type 1 complex"/>
    <property type="evidence" value="ECO:0007669"/>
    <property type="project" value="TreeGrafter"/>
</dbReference>
<keyword evidence="2" id="KW-1133">Transmembrane helix</keyword>
<evidence type="ECO:0000259" key="3">
    <source>
        <dbReference type="PROSITE" id="PS51159"/>
    </source>
</evidence>
<accession>A0A7K8RK99</accession>
<evidence type="ECO:0000256" key="1">
    <source>
        <dbReference type="SAM" id="MobiDB-lite"/>
    </source>
</evidence>
<feature type="compositionally biased region" description="Basic and acidic residues" evidence="1">
    <location>
        <begin position="426"/>
        <end position="440"/>
    </location>
</feature>
<dbReference type="Proteomes" id="UP000574210">
    <property type="component" value="Unassembled WGS sequence"/>
</dbReference>
<feature type="compositionally biased region" description="Low complexity" evidence="1">
    <location>
        <begin position="564"/>
        <end position="575"/>
    </location>
</feature>
<dbReference type="CDD" id="cd22255">
    <property type="entry name" value="PBD_PPP1R3A"/>
    <property type="match status" value="1"/>
</dbReference>
<feature type="transmembrane region" description="Helical" evidence="2">
    <location>
        <begin position="1036"/>
        <end position="1069"/>
    </location>
</feature>